<keyword evidence="3" id="KW-1185">Reference proteome</keyword>
<gene>
    <name evidence="2" type="ORF">KUTeg_019504</name>
</gene>
<evidence type="ECO:0000313" key="2">
    <source>
        <dbReference type="EMBL" id="KAJ8303108.1"/>
    </source>
</evidence>
<accession>A0ABQ9ECQ4</accession>
<evidence type="ECO:0000256" key="1">
    <source>
        <dbReference type="SAM" id="SignalP"/>
    </source>
</evidence>
<reference evidence="2 3" key="1">
    <citation type="submission" date="2022-12" db="EMBL/GenBank/DDBJ databases">
        <title>Chromosome-level genome of Tegillarca granosa.</title>
        <authorList>
            <person name="Kim J."/>
        </authorList>
    </citation>
    <scope>NUCLEOTIDE SEQUENCE [LARGE SCALE GENOMIC DNA]</scope>
    <source>
        <strain evidence="2">Teg-2019</strain>
        <tissue evidence="2">Adductor muscle</tissue>
    </source>
</reference>
<name>A0ABQ9ECQ4_TEGGR</name>
<protein>
    <submittedName>
        <fullName evidence="2">Uncharacterized protein</fullName>
    </submittedName>
</protein>
<proteinExistence type="predicted"/>
<feature type="chain" id="PRO_5045160852" evidence="1">
    <location>
        <begin position="21"/>
        <end position="281"/>
    </location>
</feature>
<keyword evidence="1" id="KW-0732">Signal</keyword>
<evidence type="ECO:0000313" key="3">
    <source>
        <dbReference type="Proteomes" id="UP001217089"/>
    </source>
</evidence>
<comment type="caution">
    <text evidence="2">The sequence shown here is derived from an EMBL/GenBank/DDBJ whole genome shotgun (WGS) entry which is preliminary data.</text>
</comment>
<sequence length="281" mass="31324">MAVPVIILFLLVAVISECDAQRVMGNCAVGRECDHCPLNRVKHMTNSGISFKVCCSNCNRYFFSYNVLWTSHCTCMNIPEIDTSWIQRMVNQENSRRRQNRNRNRNRNDKATGLDVSGNCWYGSKCNRCNSNSYINGVEFCCPNCEGSGISVSSINGRHRCTCNQLGYQDVFEVNGNCWHSNNCTNCNSVTYSNGVAFCCQNCHGYPMSVQSINNQHTCNCPQPRDRTSSRSSINGNCLTDYDCDGCSSVSYMNDRVLCCPGCTGSMSSFSDGFTTTCNCH</sequence>
<dbReference type="EMBL" id="JARBDR010000917">
    <property type="protein sequence ID" value="KAJ8303108.1"/>
    <property type="molecule type" value="Genomic_DNA"/>
</dbReference>
<dbReference type="Proteomes" id="UP001217089">
    <property type="component" value="Unassembled WGS sequence"/>
</dbReference>
<organism evidence="2 3">
    <name type="scientific">Tegillarca granosa</name>
    <name type="common">Malaysian cockle</name>
    <name type="synonym">Anadara granosa</name>
    <dbReference type="NCBI Taxonomy" id="220873"/>
    <lineage>
        <taxon>Eukaryota</taxon>
        <taxon>Metazoa</taxon>
        <taxon>Spiralia</taxon>
        <taxon>Lophotrochozoa</taxon>
        <taxon>Mollusca</taxon>
        <taxon>Bivalvia</taxon>
        <taxon>Autobranchia</taxon>
        <taxon>Pteriomorphia</taxon>
        <taxon>Arcoida</taxon>
        <taxon>Arcoidea</taxon>
        <taxon>Arcidae</taxon>
        <taxon>Tegillarca</taxon>
    </lineage>
</organism>
<feature type="signal peptide" evidence="1">
    <location>
        <begin position="1"/>
        <end position="20"/>
    </location>
</feature>